<proteinExistence type="predicted"/>
<name>A0A803KPD8_CHEQI</name>
<dbReference type="PANTHER" id="PTHR34661">
    <property type="entry name" value="INCREASED DNA METHYLATION 3"/>
    <property type="match status" value="1"/>
</dbReference>
<dbReference type="InterPro" id="IPR039321">
    <property type="entry name" value="IDM2/3-like"/>
</dbReference>
<evidence type="ECO:0000313" key="2">
    <source>
        <dbReference type="Proteomes" id="UP000596660"/>
    </source>
</evidence>
<dbReference type="Proteomes" id="UP000596660">
    <property type="component" value="Unplaced"/>
</dbReference>
<dbReference type="CDD" id="cd06464">
    <property type="entry name" value="ACD_sHsps-like"/>
    <property type="match status" value="1"/>
</dbReference>
<evidence type="ECO:0000313" key="1">
    <source>
        <dbReference type="EnsemblPlants" id="AUR62000894-RA:cds"/>
    </source>
</evidence>
<keyword evidence="2" id="KW-1185">Reference proteome</keyword>
<dbReference type="AlphaFoldDB" id="A0A803KPD8"/>
<dbReference type="FunFam" id="2.60.40.790:FF:000049">
    <property type="entry name" value="Increased DNA methylation 3"/>
    <property type="match status" value="1"/>
</dbReference>
<organism evidence="1 2">
    <name type="scientific">Chenopodium quinoa</name>
    <name type="common">Quinoa</name>
    <dbReference type="NCBI Taxonomy" id="63459"/>
    <lineage>
        <taxon>Eukaryota</taxon>
        <taxon>Viridiplantae</taxon>
        <taxon>Streptophyta</taxon>
        <taxon>Embryophyta</taxon>
        <taxon>Tracheophyta</taxon>
        <taxon>Spermatophyta</taxon>
        <taxon>Magnoliopsida</taxon>
        <taxon>eudicotyledons</taxon>
        <taxon>Gunneridae</taxon>
        <taxon>Pentapetalae</taxon>
        <taxon>Caryophyllales</taxon>
        <taxon>Chenopodiaceae</taxon>
        <taxon>Chenopodioideae</taxon>
        <taxon>Atripliceae</taxon>
        <taxon>Chenopodium</taxon>
    </lineage>
</organism>
<accession>A0A803KPD8</accession>
<dbReference type="EnsemblPlants" id="AUR62000894-RA">
    <property type="protein sequence ID" value="AUR62000894-RA:cds"/>
    <property type="gene ID" value="AUR62000894"/>
</dbReference>
<dbReference type="SUPFAM" id="SSF49764">
    <property type="entry name" value="HSP20-like chaperones"/>
    <property type="match status" value="1"/>
</dbReference>
<reference evidence="1" key="2">
    <citation type="submission" date="2021-03" db="UniProtKB">
        <authorList>
            <consortium name="EnsemblPlants"/>
        </authorList>
    </citation>
    <scope>IDENTIFICATION</scope>
</reference>
<reference evidence="1" key="1">
    <citation type="journal article" date="2017" name="Nature">
        <title>The genome of Chenopodium quinoa.</title>
        <authorList>
            <person name="Jarvis D.E."/>
            <person name="Ho Y.S."/>
            <person name="Lightfoot D.J."/>
            <person name="Schmoeckel S.M."/>
            <person name="Li B."/>
            <person name="Borm T.J.A."/>
            <person name="Ohyanagi H."/>
            <person name="Mineta K."/>
            <person name="Michell C.T."/>
            <person name="Saber N."/>
            <person name="Kharbatia N.M."/>
            <person name="Rupper R.R."/>
            <person name="Sharp A.R."/>
            <person name="Dally N."/>
            <person name="Boughton B.A."/>
            <person name="Woo Y.H."/>
            <person name="Gao G."/>
            <person name="Schijlen E.G.W.M."/>
            <person name="Guo X."/>
            <person name="Momin A.A."/>
            <person name="Negrao S."/>
            <person name="Al-Babili S."/>
            <person name="Gehring C."/>
            <person name="Roessner U."/>
            <person name="Jung C."/>
            <person name="Murphy K."/>
            <person name="Arold S.T."/>
            <person name="Gojobori T."/>
            <person name="van der Linden C.G."/>
            <person name="van Loo E.N."/>
            <person name="Jellen E.N."/>
            <person name="Maughan P.J."/>
            <person name="Tester M."/>
        </authorList>
    </citation>
    <scope>NUCLEOTIDE SEQUENCE [LARGE SCALE GENOMIC DNA]</scope>
    <source>
        <strain evidence="1">cv. PI 614886</strain>
    </source>
</reference>
<evidence type="ECO:0008006" key="3">
    <source>
        <dbReference type="Google" id="ProtNLM"/>
    </source>
</evidence>
<dbReference type="PANTHER" id="PTHR34661:SF3">
    <property type="entry name" value="INCREASED DNA METHYLATION 2"/>
    <property type="match status" value="1"/>
</dbReference>
<dbReference type="Gramene" id="AUR62000894-RA">
    <property type="protein sequence ID" value="AUR62000894-RA:cds"/>
    <property type="gene ID" value="AUR62000894"/>
</dbReference>
<dbReference type="Gene3D" id="2.60.40.790">
    <property type="match status" value="1"/>
</dbReference>
<protein>
    <recommendedName>
        <fullName evidence="3">SHSP domain-containing protein</fullName>
    </recommendedName>
</protein>
<sequence length="326" mass="36781">MGTYFGPDLKGEKTQKSALQRIAEDLPPYTLDQLADSHIRTSEIEQIYYYLVRKADRSLIVKLPVLLQFIQGNHPSQGEDFLTLFPSHLHPQTESLNHSRIVASVAFIRNPAIFYIKQEDIERFKKLTRLEELFIENTVVRLPNGIYLEKGDDDDSEEEPILSYFLRDGPGIVILPSQPSREEMRRIVEIARNAYAVTGSAAKGQVGSVIGLMDISESEDSYLFRVALPGVKRENRAFQCEVDSDGRVVIKGETITGEKRVYRFSQTFIMQTQNLCPTGPFSVSFQLPGPVDPQRFKGSFGSDAILEGIVMKQMPSTRLIKFGGEQ</sequence>
<dbReference type="GO" id="GO:0005634">
    <property type="term" value="C:nucleus"/>
    <property type="evidence" value="ECO:0007669"/>
    <property type="project" value="TreeGrafter"/>
</dbReference>
<dbReference type="InterPro" id="IPR008978">
    <property type="entry name" value="HSP20-like_chaperone"/>
</dbReference>
<dbReference type="OMA" id="PVHPHEF"/>